<dbReference type="InterPro" id="IPR030995">
    <property type="entry name" value="SoxZ"/>
</dbReference>
<evidence type="ECO:0000313" key="2">
    <source>
        <dbReference type="EMBL" id="BAV33332.1"/>
    </source>
</evidence>
<dbReference type="SUPFAM" id="SSF81296">
    <property type="entry name" value="E set domains"/>
    <property type="match status" value="1"/>
</dbReference>
<dbReference type="InterPro" id="IPR014756">
    <property type="entry name" value="Ig_E-set"/>
</dbReference>
<sequence>MAERKMRMRTRAQDGSVELQILISHPMETGLRTDKNTGNKIPPHFIQRLTLEHNGKVVATVNTGAGISEDPLIGFRLKDAKQGDKLKVFWSDNMGESATLEGTVDLS</sequence>
<dbReference type="InterPro" id="IPR014880">
    <property type="entry name" value="SoxZ_dom"/>
</dbReference>
<accession>A0A1B4XEV7</accession>
<dbReference type="RefSeq" id="WP_096360204.1">
    <property type="nucleotide sequence ID" value="NZ_AP014879.1"/>
</dbReference>
<dbReference type="OrthoDB" id="9795530at2"/>
<dbReference type="InterPro" id="IPR013783">
    <property type="entry name" value="Ig-like_fold"/>
</dbReference>
<protein>
    <submittedName>
        <fullName evidence="2">Sulfur oxidation protein SoxZ</fullName>
    </submittedName>
</protein>
<evidence type="ECO:0000259" key="1">
    <source>
        <dbReference type="Pfam" id="PF08770"/>
    </source>
</evidence>
<keyword evidence="3" id="KW-1185">Reference proteome</keyword>
<organism evidence="2 3">
    <name type="scientific">Sulfuricaulis limicola</name>
    <dbReference type="NCBI Taxonomy" id="1620215"/>
    <lineage>
        <taxon>Bacteria</taxon>
        <taxon>Pseudomonadati</taxon>
        <taxon>Pseudomonadota</taxon>
        <taxon>Gammaproteobacteria</taxon>
        <taxon>Acidiferrobacterales</taxon>
        <taxon>Acidiferrobacteraceae</taxon>
        <taxon>Sulfuricaulis</taxon>
    </lineage>
</organism>
<dbReference type="Proteomes" id="UP000243180">
    <property type="component" value="Chromosome"/>
</dbReference>
<evidence type="ECO:0000313" key="3">
    <source>
        <dbReference type="Proteomes" id="UP000243180"/>
    </source>
</evidence>
<feature type="domain" description="Sulphur oxidation protein SoxZ" evidence="1">
    <location>
        <begin position="8"/>
        <end position="99"/>
    </location>
</feature>
<gene>
    <name evidence="2" type="ORF">SCL_1017</name>
</gene>
<dbReference type="Gene3D" id="2.60.40.10">
    <property type="entry name" value="Immunoglobulins"/>
    <property type="match status" value="1"/>
</dbReference>
<dbReference type="InParanoid" id="A0A1B4XEV7"/>
<dbReference type="Pfam" id="PF08770">
    <property type="entry name" value="SoxZ"/>
    <property type="match status" value="1"/>
</dbReference>
<dbReference type="EMBL" id="AP014879">
    <property type="protein sequence ID" value="BAV33332.1"/>
    <property type="molecule type" value="Genomic_DNA"/>
</dbReference>
<reference evidence="2 3" key="1">
    <citation type="submission" date="2015-05" db="EMBL/GenBank/DDBJ databases">
        <title>Complete genome sequence of a sulfur-oxidizing gammaproteobacterium strain HA5.</title>
        <authorList>
            <person name="Miura A."/>
            <person name="Kojima H."/>
            <person name="Fukui M."/>
        </authorList>
    </citation>
    <scope>NUCLEOTIDE SEQUENCE [LARGE SCALE GENOMIC DNA]</scope>
    <source>
        <strain evidence="2 3">HA5</strain>
    </source>
</reference>
<dbReference type="NCBIfam" id="TIGR04490">
    <property type="entry name" value="SoxZ_true"/>
    <property type="match status" value="1"/>
</dbReference>
<name>A0A1B4XEV7_9GAMM</name>
<proteinExistence type="predicted"/>
<dbReference type="AlphaFoldDB" id="A0A1B4XEV7"/>
<dbReference type="KEGG" id="slim:SCL_1017"/>